<feature type="signal peptide" evidence="3">
    <location>
        <begin position="1"/>
        <end position="24"/>
    </location>
</feature>
<protein>
    <submittedName>
        <fullName evidence="4">Fimbrial protein</fullName>
    </submittedName>
</protein>
<evidence type="ECO:0000256" key="1">
    <source>
        <dbReference type="ARBA" id="ARBA00022729"/>
    </source>
</evidence>
<reference evidence="4" key="2">
    <citation type="submission" date="2018-07" db="EMBL/GenBank/DDBJ databases">
        <authorList>
            <consortium name="NCBI Pathogen Detection Project"/>
        </authorList>
    </citation>
    <scope>NUCLEOTIDE SEQUENCE</scope>
    <source>
        <strain evidence="4">13-1023</strain>
    </source>
</reference>
<name>A0A607K6R9_SALET</name>
<dbReference type="EMBL" id="DAAMJC010000029">
    <property type="protein sequence ID" value="HAC6868151.1"/>
    <property type="molecule type" value="Genomic_DNA"/>
</dbReference>
<organism evidence="4">
    <name type="scientific">Salmonella enterica subsp. enterica serovar Javiana</name>
    <dbReference type="NCBI Taxonomy" id="363569"/>
    <lineage>
        <taxon>Bacteria</taxon>
        <taxon>Pseudomonadati</taxon>
        <taxon>Pseudomonadota</taxon>
        <taxon>Gammaproteobacteria</taxon>
        <taxon>Enterobacterales</taxon>
        <taxon>Enterobacteriaceae</taxon>
        <taxon>Salmonella</taxon>
    </lineage>
</organism>
<evidence type="ECO:0000313" key="4">
    <source>
        <dbReference type="EMBL" id="HAC6868151.1"/>
    </source>
</evidence>
<accession>A0A607K6R9</accession>
<reference evidence="4" key="1">
    <citation type="journal article" date="2018" name="Genome Biol.">
        <title>SKESA: strategic k-mer extension for scrupulous assemblies.</title>
        <authorList>
            <person name="Souvorov A."/>
            <person name="Agarwala R."/>
            <person name="Lipman D.J."/>
        </authorList>
    </citation>
    <scope>NUCLEOTIDE SEQUENCE</scope>
    <source>
        <strain evidence="4">13-1023</strain>
    </source>
</reference>
<dbReference type="Pfam" id="PF02432">
    <property type="entry name" value="Fimbrial_K88"/>
    <property type="match status" value="1"/>
</dbReference>
<dbReference type="GO" id="GO:0007155">
    <property type="term" value="P:cell adhesion"/>
    <property type="evidence" value="ECO:0007669"/>
    <property type="project" value="InterPro"/>
</dbReference>
<gene>
    <name evidence="4" type="ORF">G0D54_23955</name>
</gene>
<evidence type="ECO:0000256" key="2">
    <source>
        <dbReference type="ARBA" id="ARBA00049989"/>
    </source>
</evidence>
<evidence type="ECO:0000256" key="3">
    <source>
        <dbReference type="SAM" id="SignalP"/>
    </source>
</evidence>
<dbReference type="GO" id="GO:0009289">
    <property type="term" value="C:pilus"/>
    <property type="evidence" value="ECO:0007669"/>
    <property type="project" value="InterPro"/>
</dbReference>
<comment type="similarity">
    <text evidence="2">Belongs to the fimbrial K88 protein family.</text>
</comment>
<comment type="caution">
    <text evidence="4">The sequence shown here is derived from an EMBL/GenBank/DDBJ whole genome shotgun (WGS) entry which is preliminary data.</text>
</comment>
<dbReference type="InterPro" id="IPR003467">
    <property type="entry name" value="Fimbrial_K88_FaeH"/>
</dbReference>
<keyword evidence="1 3" id="KW-0732">Signal</keyword>
<feature type="chain" id="PRO_5030145428" evidence="3">
    <location>
        <begin position="25"/>
        <end position="268"/>
    </location>
</feature>
<sequence>MCFRALMGRLLVPGVLLCAGMAAADVLDGGEVRFAGRVTDEGPRWTWQLGASDQTWAVDTAGARTVANRLVFDLHARGALPFLEGRLHQVADQGGPGFSPQVTFSSQGQSLLLPQGGDTTRGRFQAAVPVTDPDTGRPVGQLAFTVEQGLAAAFGVQPATGGAGMAPGLPAGMALLTGGAVTQLPGEGLSQGILTRLSALLLTTPGWGHGMSAAFSGRVLPQSVLSADSVTTIAAAYASTLSGFQLTLPAEETPAAWQARISVTVTVQ</sequence>
<dbReference type="AlphaFoldDB" id="A0A607K6R9"/>
<proteinExistence type="inferred from homology"/>